<evidence type="ECO:0000256" key="5">
    <source>
        <dbReference type="ARBA" id="ARBA00023136"/>
    </source>
</evidence>
<dbReference type="VEuPathDB" id="TriTrypDB:Tb927.11.18230"/>
<evidence type="ECO:0000256" key="3">
    <source>
        <dbReference type="ARBA" id="ARBA00022475"/>
    </source>
</evidence>
<dbReference type="Gene3D" id="1.10.470.10">
    <property type="entry name" value="Variant Surface Glycoprotein, subunit A, domain 2"/>
    <property type="match status" value="1"/>
</dbReference>
<dbReference type="InterPro" id="IPR019609">
    <property type="entry name" value="Variant_surf_glycoprt_trypan_C"/>
</dbReference>
<sequence length="536" mass="57667">MQALRSKGKTAMKSKWTRVEKGSQLVLTVLTVLLIGDVRISLAANEEALKPEAWKGICDIYAYLSSKMQSASTSANTRRTAFKQANLNSLKTAILYHTTPDPEMKAKLSPLVAYTAAKKNEILAAVTAHTASATDKALKDISFFLGRLREYAIIAATDAHASTKGCWSTDGSGSDFHKLADILLAHGNCKEIAKASTGTIDLAGKFTAKGYAGTELPQDPKAGSGGKGCRVHTAKNSEGAAAGTINSAGYRIAGGLLEITATKPTMSALTDIGEQATGRGFEDLKAAWDAGAADFSDKASPTLPILDDLEGRSEVAKAASLCLGLDTKEKRAPTKKQLQAIYGEQDDVLQKTIWDKMKNIQTTTDHGETKKGAKLNEIDDPQLLTEILNNLTAKQAADTVRKSKETPVECVRNTIINQGEGECNKIDEESKYNGEKMCSWQKEVQTGEKNCKYNETKAKEKGVPVAQAEAGGETTTPSDRCTKHNDKVSCEKENKGQKYGENAHCGWVDNTCKDCSYLVNKNFALIFSAFVGIVAF</sequence>
<dbReference type="AlphaFoldDB" id="A0A1J0R5Z0"/>
<dbReference type="InterPro" id="IPR001812">
    <property type="entry name" value="Trypano_VSG_A_N_dom"/>
</dbReference>
<dbReference type="GO" id="GO:0042783">
    <property type="term" value="P:symbiont-mediated evasion of host immune response"/>
    <property type="evidence" value="ECO:0007669"/>
    <property type="project" value="InterPro"/>
</dbReference>
<dbReference type="SUPFAM" id="SSF58087">
    <property type="entry name" value="Variant surface glycoprotein (N-terminal domain)"/>
    <property type="match status" value="1"/>
</dbReference>
<feature type="domain" description="Trypanosome variant surface glycoprotein C-terminal" evidence="9">
    <location>
        <begin position="423"/>
        <end position="533"/>
    </location>
</feature>
<accession>A0A1J0R5Z0</accession>
<name>A0A1J0R5Z0_9TRYP</name>
<keyword evidence="4" id="KW-0336">GPI-anchor</keyword>
<organism evidence="10">
    <name type="scientific">Trypanosoma brucei</name>
    <dbReference type="NCBI Taxonomy" id="5691"/>
    <lineage>
        <taxon>Eukaryota</taxon>
        <taxon>Discoba</taxon>
        <taxon>Euglenozoa</taxon>
        <taxon>Kinetoplastea</taxon>
        <taxon>Metakinetoplastina</taxon>
        <taxon>Trypanosomatida</taxon>
        <taxon>Trypanosomatidae</taxon>
        <taxon>Trypanosoma</taxon>
    </lineage>
</organism>
<dbReference type="GO" id="GO:0098552">
    <property type="term" value="C:side of membrane"/>
    <property type="evidence" value="ECO:0007669"/>
    <property type="project" value="UniProtKB-KW"/>
</dbReference>
<dbReference type="EMBL" id="KX699263">
    <property type="protein sequence ID" value="APD73219.1"/>
    <property type="molecule type" value="Genomic_DNA"/>
</dbReference>
<dbReference type="VEuPathDB" id="TriTrypDB:Tb1125.11.18230"/>
<evidence type="ECO:0000259" key="8">
    <source>
        <dbReference type="Pfam" id="PF00913"/>
    </source>
</evidence>
<dbReference type="Pfam" id="PF10659">
    <property type="entry name" value="Trypan_glycop_C"/>
    <property type="match status" value="1"/>
</dbReference>
<comment type="function">
    <text evidence="1">VSG forms a coat on the surface of the parasite. The trypanosome evades the immune response of the host by expressing a series of antigenically distinct VSGs from an estimated 1000 VSG genes.</text>
</comment>
<feature type="domain" description="Trypanosome variant surface glycoprotein A-type N-terminal" evidence="8">
    <location>
        <begin position="41"/>
        <end position="391"/>
    </location>
</feature>
<evidence type="ECO:0000256" key="7">
    <source>
        <dbReference type="ARBA" id="ARBA00023288"/>
    </source>
</evidence>
<keyword evidence="5" id="KW-0472">Membrane</keyword>
<dbReference type="VEuPathDB" id="TriTrypDB:Tb427_000632200"/>
<reference evidence="10" key="1">
    <citation type="submission" date="2016-08" db="EMBL/GenBank/DDBJ databases">
        <title>VSG repertoire of Trypanosoma brucei EATRO 1125.</title>
        <authorList>
            <person name="Cross G.A."/>
        </authorList>
    </citation>
    <scope>NUCLEOTIDE SEQUENCE</scope>
    <source>
        <strain evidence="10">EATRO 1125</strain>
    </source>
</reference>
<proteinExistence type="predicted"/>
<dbReference type="GO" id="GO:0005886">
    <property type="term" value="C:plasma membrane"/>
    <property type="evidence" value="ECO:0007669"/>
    <property type="project" value="UniProtKB-SubCell"/>
</dbReference>
<keyword evidence="6" id="KW-0325">Glycoprotein</keyword>
<comment type="subcellular location">
    <subcellularLocation>
        <location evidence="2">Cell membrane</location>
        <topology evidence="2">Lipid-anchor</topology>
        <topology evidence="2">GPI-anchor</topology>
    </subcellularLocation>
</comment>
<protein>
    <submittedName>
        <fullName evidence="10">Variant surface glycoprotein 1125.446</fullName>
    </submittedName>
</protein>
<evidence type="ECO:0000313" key="10">
    <source>
        <dbReference type="EMBL" id="APD73219.1"/>
    </source>
</evidence>
<dbReference type="Pfam" id="PF00913">
    <property type="entry name" value="Trypan_glycop"/>
    <property type="match status" value="1"/>
</dbReference>
<keyword evidence="7" id="KW-0449">Lipoprotein</keyword>
<evidence type="ECO:0000256" key="4">
    <source>
        <dbReference type="ARBA" id="ARBA00022622"/>
    </source>
</evidence>
<evidence type="ECO:0000256" key="2">
    <source>
        <dbReference type="ARBA" id="ARBA00004609"/>
    </source>
</evidence>
<evidence type="ECO:0000259" key="9">
    <source>
        <dbReference type="Pfam" id="PF10659"/>
    </source>
</evidence>
<keyword evidence="3" id="KW-1003">Cell membrane</keyword>
<evidence type="ECO:0000256" key="1">
    <source>
        <dbReference type="ARBA" id="ARBA00002523"/>
    </source>
</evidence>
<dbReference type="Gene3D" id="3.90.150.10">
    <property type="entry name" value="Variant Surface Glycoprotein, subunit A domain 1"/>
    <property type="match status" value="1"/>
</dbReference>
<dbReference type="Gene3D" id="3.30.1680.30">
    <property type="match status" value="1"/>
</dbReference>
<evidence type="ECO:0000256" key="6">
    <source>
        <dbReference type="ARBA" id="ARBA00023180"/>
    </source>
</evidence>